<dbReference type="SMART" id="SM00406">
    <property type="entry name" value="IGv"/>
    <property type="match status" value="1"/>
</dbReference>
<dbReference type="SUPFAM" id="SSF48726">
    <property type="entry name" value="Immunoglobulin"/>
    <property type="match status" value="1"/>
</dbReference>
<dbReference type="PANTHER" id="PTHR24100:SF149">
    <property type="entry name" value="BG-LIKE ANTIGEN 1-RELATED"/>
    <property type="match status" value="1"/>
</dbReference>
<dbReference type="PROSITE" id="PS50835">
    <property type="entry name" value="IG_LIKE"/>
    <property type="match status" value="1"/>
</dbReference>
<keyword evidence="5" id="KW-0325">Glycoprotein</keyword>
<evidence type="ECO:0000256" key="7">
    <source>
        <dbReference type="SAM" id="MobiDB-lite"/>
    </source>
</evidence>
<evidence type="ECO:0000256" key="2">
    <source>
        <dbReference type="ARBA" id="ARBA00022729"/>
    </source>
</evidence>
<dbReference type="InterPro" id="IPR036179">
    <property type="entry name" value="Ig-like_dom_sf"/>
</dbReference>
<dbReference type="Ensembl" id="ENSPCLT00000029702.1">
    <property type="protein sequence ID" value="ENSPCLP00000021483.1"/>
    <property type="gene ID" value="ENSPCLG00000018829.1"/>
</dbReference>
<dbReference type="FunFam" id="2.60.40.10:FF:000142">
    <property type="entry name" value="V-set domain-containing T-cell activation inhibitor 1"/>
    <property type="match status" value="1"/>
</dbReference>
<evidence type="ECO:0000256" key="8">
    <source>
        <dbReference type="SAM" id="Phobius"/>
    </source>
</evidence>
<dbReference type="InterPro" id="IPR007110">
    <property type="entry name" value="Ig-like_dom"/>
</dbReference>
<keyword evidence="2 9" id="KW-0732">Signal</keyword>
<feature type="compositionally biased region" description="Basic and acidic residues" evidence="7">
    <location>
        <begin position="231"/>
        <end position="244"/>
    </location>
</feature>
<evidence type="ECO:0000256" key="4">
    <source>
        <dbReference type="ARBA" id="ARBA00023157"/>
    </source>
</evidence>
<evidence type="ECO:0000256" key="6">
    <source>
        <dbReference type="ARBA" id="ARBA00023319"/>
    </source>
</evidence>
<evidence type="ECO:0000259" key="10">
    <source>
        <dbReference type="PROSITE" id="PS50835"/>
    </source>
</evidence>
<dbReference type="InterPro" id="IPR013783">
    <property type="entry name" value="Ig-like_fold"/>
</dbReference>
<keyword evidence="12" id="KW-1185">Reference proteome</keyword>
<dbReference type="InterPro" id="IPR050504">
    <property type="entry name" value="IgSF_BTN/MOG"/>
</dbReference>
<feature type="signal peptide" evidence="9">
    <location>
        <begin position="1"/>
        <end position="34"/>
    </location>
</feature>
<dbReference type="GO" id="GO:1903037">
    <property type="term" value="P:regulation of leukocyte cell-cell adhesion"/>
    <property type="evidence" value="ECO:0007669"/>
    <property type="project" value="UniProtKB-ARBA"/>
</dbReference>
<evidence type="ECO:0000256" key="5">
    <source>
        <dbReference type="ARBA" id="ARBA00023180"/>
    </source>
</evidence>
<dbReference type="GO" id="GO:0001817">
    <property type="term" value="P:regulation of cytokine production"/>
    <property type="evidence" value="ECO:0007669"/>
    <property type="project" value="TreeGrafter"/>
</dbReference>
<keyword evidence="8" id="KW-0812">Transmembrane</keyword>
<keyword evidence="6" id="KW-0393">Immunoglobulin domain</keyword>
<dbReference type="InterPro" id="IPR003599">
    <property type="entry name" value="Ig_sub"/>
</dbReference>
<dbReference type="Proteomes" id="UP000472261">
    <property type="component" value="Unplaced"/>
</dbReference>
<dbReference type="PANTHER" id="PTHR24100">
    <property type="entry name" value="BUTYROPHILIN"/>
    <property type="match status" value="1"/>
</dbReference>
<proteinExistence type="predicted"/>
<feature type="transmembrane region" description="Helical" evidence="8">
    <location>
        <begin position="159"/>
        <end position="179"/>
    </location>
</feature>
<protein>
    <recommendedName>
        <fullName evidence="10">Ig-like domain-containing protein</fullName>
    </recommendedName>
</protein>
<dbReference type="Gene3D" id="2.60.40.10">
    <property type="entry name" value="Immunoglobulins"/>
    <property type="match status" value="1"/>
</dbReference>
<evidence type="ECO:0000256" key="9">
    <source>
        <dbReference type="SAM" id="SignalP"/>
    </source>
</evidence>
<dbReference type="Pfam" id="PF07686">
    <property type="entry name" value="V-set"/>
    <property type="match status" value="1"/>
</dbReference>
<dbReference type="SMART" id="SM00409">
    <property type="entry name" value="IG"/>
    <property type="match status" value="1"/>
</dbReference>
<dbReference type="GO" id="GO:0050863">
    <property type="term" value="P:regulation of T cell activation"/>
    <property type="evidence" value="ECO:0007669"/>
    <property type="project" value="UniProtKB-ARBA"/>
</dbReference>
<feature type="chain" id="PRO_5025485089" description="Ig-like domain-containing protein" evidence="9">
    <location>
        <begin position="35"/>
        <end position="260"/>
    </location>
</feature>
<reference evidence="11" key="2">
    <citation type="submission" date="2025-09" db="UniProtKB">
        <authorList>
            <consortium name="Ensembl"/>
        </authorList>
    </citation>
    <scope>IDENTIFICATION</scope>
</reference>
<keyword evidence="4" id="KW-1015">Disulfide bond</keyword>
<evidence type="ECO:0000256" key="3">
    <source>
        <dbReference type="ARBA" id="ARBA00023136"/>
    </source>
</evidence>
<evidence type="ECO:0000313" key="12">
    <source>
        <dbReference type="Proteomes" id="UP000472261"/>
    </source>
</evidence>
<dbReference type="InterPro" id="IPR013106">
    <property type="entry name" value="Ig_V-set"/>
</dbReference>
<name>A0A669QT60_PHACC</name>
<dbReference type="AlphaFoldDB" id="A0A669QT60"/>
<evidence type="ECO:0000313" key="11">
    <source>
        <dbReference type="Ensembl" id="ENSPCLP00000021483.1"/>
    </source>
</evidence>
<organism evidence="11 12">
    <name type="scientific">Phasianus colchicus</name>
    <name type="common">Common pheasant</name>
    <dbReference type="NCBI Taxonomy" id="9054"/>
    <lineage>
        <taxon>Eukaryota</taxon>
        <taxon>Metazoa</taxon>
        <taxon>Chordata</taxon>
        <taxon>Craniata</taxon>
        <taxon>Vertebrata</taxon>
        <taxon>Euteleostomi</taxon>
        <taxon>Archelosauria</taxon>
        <taxon>Archosauria</taxon>
        <taxon>Dinosauria</taxon>
        <taxon>Saurischia</taxon>
        <taxon>Theropoda</taxon>
        <taxon>Coelurosauria</taxon>
        <taxon>Aves</taxon>
        <taxon>Neognathae</taxon>
        <taxon>Galloanserae</taxon>
        <taxon>Galliformes</taxon>
        <taxon>Phasianidae</taxon>
        <taxon>Phasianinae</taxon>
        <taxon>Phasianus</taxon>
    </lineage>
</organism>
<evidence type="ECO:0000256" key="1">
    <source>
        <dbReference type="ARBA" id="ARBA00004370"/>
    </source>
</evidence>
<keyword evidence="8" id="KW-1133">Transmembrane helix</keyword>
<dbReference type="GO" id="GO:0005102">
    <property type="term" value="F:signaling receptor binding"/>
    <property type="evidence" value="ECO:0007669"/>
    <property type="project" value="TreeGrafter"/>
</dbReference>
<feature type="domain" description="Ig-like" evidence="10">
    <location>
        <begin position="21"/>
        <end position="147"/>
    </location>
</feature>
<sequence length="260" mass="29737">MHSILGCNHLCFALPWRTLLPYLMALHLLHLGSAQFNVVAPSLHVTAIVGQDVVLHCQLSPCKDAWRSDIRWIQQRSSGFVHHYRDGEDLEQMAEYKGRTELLRNGLSDGNLDLRISAVRSSDSGSYSCVVQDGDNRGEAVVNLEVSDPFSQIIYPWKVALAVVITLLLGLFGITIFLYKKQERNFDRLELRAWRAEKRSEDLKDLVTVIEAFYEKMERMEAKVEKLTADMVQQREESEKHGEETVVETEESEELSEELD</sequence>
<dbReference type="GO" id="GO:0009897">
    <property type="term" value="C:external side of plasma membrane"/>
    <property type="evidence" value="ECO:0007669"/>
    <property type="project" value="TreeGrafter"/>
</dbReference>
<accession>A0A669QT60</accession>
<feature type="region of interest" description="Disordered" evidence="7">
    <location>
        <begin position="231"/>
        <end position="260"/>
    </location>
</feature>
<keyword evidence="3 8" id="KW-0472">Membrane</keyword>
<dbReference type="GO" id="GO:0050852">
    <property type="term" value="P:T cell receptor signaling pathway"/>
    <property type="evidence" value="ECO:0007669"/>
    <property type="project" value="TreeGrafter"/>
</dbReference>
<reference evidence="11" key="1">
    <citation type="submission" date="2025-08" db="UniProtKB">
        <authorList>
            <consortium name="Ensembl"/>
        </authorList>
    </citation>
    <scope>IDENTIFICATION</scope>
</reference>
<comment type="subcellular location">
    <subcellularLocation>
        <location evidence="1">Membrane</location>
    </subcellularLocation>
</comment>
<feature type="compositionally biased region" description="Acidic residues" evidence="7">
    <location>
        <begin position="245"/>
        <end position="260"/>
    </location>
</feature>